<dbReference type="Pfam" id="PF20152">
    <property type="entry name" value="DUF6534"/>
    <property type="match status" value="1"/>
</dbReference>
<dbReference type="PANTHER" id="PTHR40465">
    <property type="entry name" value="CHROMOSOME 1, WHOLE GENOME SHOTGUN SEQUENCE"/>
    <property type="match status" value="1"/>
</dbReference>
<evidence type="ECO:0000313" key="4">
    <source>
        <dbReference type="EMBL" id="KAL0960904.1"/>
    </source>
</evidence>
<accession>A0ABR3JY87</accession>
<dbReference type="PANTHER" id="PTHR40465:SF1">
    <property type="entry name" value="DUF6534 DOMAIN-CONTAINING PROTEIN"/>
    <property type="match status" value="1"/>
</dbReference>
<evidence type="ECO:0000259" key="3">
    <source>
        <dbReference type="Pfam" id="PF20152"/>
    </source>
</evidence>
<proteinExistence type="predicted"/>
<feature type="transmembrane region" description="Helical" evidence="2">
    <location>
        <begin position="194"/>
        <end position="216"/>
    </location>
</feature>
<feature type="transmembrane region" description="Helical" evidence="2">
    <location>
        <begin position="6"/>
        <end position="29"/>
    </location>
</feature>
<sequence>MSSVAAIEAGTLVSTFLVGACTLQAVAYFSKFPEDRLFVKILAAFLCLVLLGYTIAIAHFHYVFTINSSQGAWDMVYSPVSIDVASIFSTIISAVVQAFLTDRMRRFTKLHHFAKVLWFLIFFNFVRGCFISATSFNHTLADYNHHFRWLAVTGRLLDVVIDIVISATLSWSLFRQRNLAFRRTTRLIDRIIMVTINTGTLASAMAAATTICYLTMPVRFVYVGLYVCTAPVYVNTFFASLNIRTSLRRDVDADHIPSIRFAVSTLPLTVKSPSASSPSESPVMHTVAADREEDYRHNALSMQS</sequence>
<feature type="transmembrane region" description="Helical" evidence="2">
    <location>
        <begin position="116"/>
        <end position="136"/>
    </location>
</feature>
<keyword evidence="2" id="KW-0472">Membrane</keyword>
<gene>
    <name evidence="4" type="ORF">HGRIS_005913</name>
</gene>
<keyword evidence="2" id="KW-0812">Transmembrane</keyword>
<evidence type="ECO:0000256" key="1">
    <source>
        <dbReference type="SAM" id="MobiDB-lite"/>
    </source>
</evidence>
<feature type="transmembrane region" description="Helical" evidence="2">
    <location>
        <begin position="222"/>
        <end position="241"/>
    </location>
</feature>
<feature type="domain" description="DUF6534" evidence="3">
    <location>
        <begin position="159"/>
        <end position="245"/>
    </location>
</feature>
<reference evidence="5" key="1">
    <citation type="submission" date="2024-06" db="EMBL/GenBank/DDBJ databases">
        <title>Multi-omics analyses provide insights into the biosynthesis of the anticancer antibiotic pleurotin in Hohenbuehelia grisea.</title>
        <authorList>
            <person name="Weaver J.A."/>
            <person name="Alberti F."/>
        </authorList>
    </citation>
    <scope>NUCLEOTIDE SEQUENCE [LARGE SCALE GENOMIC DNA]</scope>
    <source>
        <strain evidence="5">T-177</strain>
    </source>
</reference>
<organism evidence="4 5">
    <name type="scientific">Hohenbuehelia grisea</name>
    <dbReference type="NCBI Taxonomy" id="104357"/>
    <lineage>
        <taxon>Eukaryota</taxon>
        <taxon>Fungi</taxon>
        <taxon>Dikarya</taxon>
        <taxon>Basidiomycota</taxon>
        <taxon>Agaricomycotina</taxon>
        <taxon>Agaricomycetes</taxon>
        <taxon>Agaricomycetidae</taxon>
        <taxon>Agaricales</taxon>
        <taxon>Pleurotineae</taxon>
        <taxon>Pleurotaceae</taxon>
        <taxon>Hohenbuehelia</taxon>
    </lineage>
</organism>
<keyword evidence="2" id="KW-1133">Transmembrane helix</keyword>
<evidence type="ECO:0000256" key="2">
    <source>
        <dbReference type="SAM" id="Phobius"/>
    </source>
</evidence>
<evidence type="ECO:0000313" key="5">
    <source>
        <dbReference type="Proteomes" id="UP001556367"/>
    </source>
</evidence>
<dbReference type="InterPro" id="IPR045339">
    <property type="entry name" value="DUF6534"/>
</dbReference>
<dbReference type="EMBL" id="JASNQZ010000001">
    <property type="protein sequence ID" value="KAL0960904.1"/>
    <property type="molecule type" value="Genomic_DNA"/>
</dbReference>
<feature type="transmembrane region" description="Helical" evidence="2">
    <location>
        <begin position="156"/>
        <end position="174"/>
    </location>
</feature>
<comment type="caution">
    <text evidence="4">The sequence shown here is derived from an EMBL/GenBank/DDBJ whole genome shotgun (WGS) entry which is preliminary data.</text>
</comment>
<keyword evidence="5" id="KW-1185">Reference proteome</keyword>
<protein>
    <recommendedName>
        <fullName evidence="3">DUF6534 domain-containing protein</fullName>
    </recommendedName>
</protein>
<feature type="transmembrane region" description="Helical" evidence="2">
    <location>
        <begin position="41"/>
        <end position="64"/>
    </location>
</feature>
<feature type="compositionally biased region" description="Low complexity" evidence="1">
    <location>
        <begin position="272"/>
        <end position="282"/>
    </location>
</feature>
<dbReference type="Proteomes" id="UP001556367">
    <property type="component" value="Unassembled WGS sequence"/>
</dbReference>
<feature type="transmembrane region" description="Helical" evidence="2">
    <location>
        <begin position="76"/>
        <end position="96"/>
    </location>
</feature>
<name>A0ABR3JY87_9AGAR</name>
<feature type="region of interest" description="Disordered" evidence="1">
    <location>
        <begin position="271"/>
        <end position="292"/>
    </location>
</feature>